<reference evidence="4 5" key="1">
    <citation type="submission" date="2012-06" db="EMBL/GenBank/DDBJ databases">
        <title>Complete genome sequence of Corynebacterium terpenotabidum Y-11 (=DSM 44721).</title>
        <authorList>
            <person name="Ruckert C."/>
            <person name="Albersmeier A."/>
            <person name="Al-Dilaimi A."/>
            <person name="Szczepanowski R."/>
            <person name="Kalinowski J."/>
        </authorList>
    </citation>
    <scope>NUCLEOTIDE SEQUENCE [LARGE SCALE GENOMIC DNA]</scope>
    <source>
        <strain evidence="4 5">Y-11</strain>
    </source>
</reference>
<dbReference type="eggNOG" id="ENOG5030GJ2">
    <property type="taxonomic scope" value="Bacteria"/>
</dbReference>
<feature type="region of interest" description="Disordered" evidence="1">
    <location>
        <begin position="227"/>
        <end position="275"/>
    </location>
</feature>
<evidence type="ECO:0000313" key="5">
    <source>
        <dbReference type="Proteomes" id="UP000014809"/>
    </source>
</evidence>
<feature type="chain" id="PRO_5004525419" description="Secreted protein" evidence="3">
    <location>
        <begin position="35"/>
        <end position="340"/>
    </location>
</feature>
<dbReference type="InterPro" id="IPR010916">
    <property type="entry name" value="TonB_box_CS"/>
</dbReference>
<keyword evidence="2" id="KW-0812">Transmembrane</keyword>
<evidence type="ECO:0000256" key="3">
    <source>
        <dbReference type="SAM" id="SignalP"/>
    </source>
</evidence>
<keyword evidence="5" id="KW-1185">Reference proteome</keyword>
<keyword evidence="2" id="KW-1133">Transmembrane helix</keyword>
<feature type="transmembrane region" description="Helical" evidence="2">
    <location>
        <begin position="307"/>
        <end position="325"/>
    </location>
</feature>
<accession>S4XE68</accession>
<evidence type="ECO:0000313" key="4">
    <source>
        <dbReference type="EMBL" id="AGP31437.1"/>
    </source>
</evidence>
<dbReference type="EMBL" id="CP003696">
    <property type="protein sequence ID" value="AGP31437.1"/>
    <property type="molecule type" value="Genomic_DNA"/>
</dbReference>
<evidence type="ECO:0000256" key="1">
    <source>
        <dbReference type="SAM" id="MobiDB-lite"/>
    </source>
</evidence>
<dbReference type="STRING" id="1200352.A606_08980"/>
<dbReference type="HOGENOM" id="CLU_815629_0_0_11"/>
<dbReference type="PROSITE" id="PS00430">
    <property type="entry name" value="TONB_DEPENDENT_REC_1"/>
    <property type="match status" value="1"/>
</dbReference>
<name>S4XE68_9CORY</name>
<feature type="signal peptide" evidence="3">
    <location>
        <begin position="1"/>
        <end position="34"/>
    </location>
</feature>
<proteinExistence type="predicted"/>
<sequence length="340" mass="34117">MSKNTTFVRPAVLGAVAALGLGMLPVVTAPPALAATVSAQQTYNCAITVDENPSEPSYMDLTININLDLPDQVSPGDSFSVDGSFSVQLPSELGSLFGAYFPSAQVTTDTLTIPVNVAGQDQLLATSRIDSGRVDTRIQPVVFSGAFTTDPVSVPADATGDVSFSMPRNGSVPAISEEGMSAFTAVMVAEGGVVPGYDKGTDRISCSSPSGESAPIGSVAVGAAGSSGAGSAGTAATTTGGTGTTTSTNRVQAAQDAESTESPVPGDASASADTAATDQALADQLRLLSMTGAANGNGGGSYISRATVGWGTLGIVLTSVLFTVLTNARTRRLEQAGEEY</sequence>
<gene>
    <name evidence="4" type="ORF">A606_08980</name>
</gene>
<keyword evidence="2" id="KW-0472">Membrane</keyword>
<dbReference type="RefSeq" id="WP_020441793.1">
    <property type="nucleotide sequence ID" value="NC_021663.1"/>
</dbReference>
<keyword evidence="3" id="KW-0732">Signal</keyword>
<evidence type="ECO:0008006" key="6">
    <source>
        <dbReference type="Google" id="ProtNLM"/>
    </source>
</evidence>
<feature type="compositionally biased region" description="Low complexity" evidence="1">
    <location>
        <begin position="232"/>
        <end position="248"/>
    </location>
</feature>
<organism evidence="4 5">
    <name type="scientific">Corynebacterium terpenotabidum Y-11</name>
    <dbReference type="NCBI Taxonomy" id="1200352"/>
    <lineage>
        <taxon>Bacteria</taxon>
        <taxon>Bacillati</taxon>
        <taxon>Actinomycetota</taxon>
        <taxon>Actinomycetes</taxon>
        <taxon>Mycobacteriales</taxon>
        <taxon>Corynebacteriaceae</taxon>
        <taxon>Corynebacterium</taxon>
    </lineage>
</organism>
<dbReference type="PATRIC" id="fig|1200352.3.peg.1826"/>
<dbReference type="AlphaFoldDB" id="S4XE68"/>
<protein>
    <recommendedName>
        <fullName evidence="6">Secreted protein</fullName>
    </recommendedName>
</protein>
<dbReference type="KEGG" id="cter:A606_08980"/>
<evidence type="ECO:0000256" key="2">
    <source>
        <dbReference type="SAM" id="Phobius"/>
    </source>
</evidence>
<dbReference type="Proteomes" id="UP000014809">
    <property type="component" value="Chromosome"/>
</dbReference>